<feature type="region of interest" description="Disordered" evidence="1">
    <location>
        <begin position="68"/>
        <end position="87"/>
    </location>
</feature>
<gene>
    <name evidence="2" type="ORF">C0Q70_19216</name>
</gene>
<evidence type="ECO:0000256" key="1">
    <source>
        <dbReference type="SAM" id="MobiDB-lite"/>
    </source>
</evidence>
<dbReference type="Proteomes" id="UP000245119">
    <property type="component" value="Linkage Group LG12"/>
</dbReference>
<organism evidence="2 3">
    <name type="scientific">Pomacea canaliculata</name>
    <name type="common">Golden apple snail</name>
    <dbReference type="NCBI Taxonomy" id="400727"/>
    <lineage>
        <taxon>Eukaryota</taxon>
        <taxon>Metazoa</taxon>
        <taxon>Spiralia</taxon>
        <taxon>Lophotrochozoa</taxon>
        <taxon>Mollusca</taxon>
        <taxon>Gastropoda</taxon>
        <taxon>Caenogastropoda</taxon>
        <taxon>Architaenioglossa</taxon>
        <taxon>Ampullarioidea</taxon>
        <taxon>Ampullariidae</taxon>
        <taxon>Pomacea</taxon>
    </lineage>
</organism>
<reference evidence="2 3" key="1">
    <citation type="submission" date="2018-04" db="EMBL/GenBank/DDBJ databases">
        <title>The genome of golden apple snail Pomacea canaliculata provides insight into stress tolerance and invasive adaptation.</title>
        <authorList>
            <person name="Liu C."/>
            <person name="Liu B."/>
            <person name="Ren Y."/>
            <person name="Zhang Y."/>
            <person name="Wang H."/>
            <person name="Li S."/>
            <person name="Jiang F."/>
            <person name="Yin L."/>
            <person name="Zhang G."/>
            <person name="Qian W."/>
            <person name="Fan W."/>
        </authorList>
    </citation>
    <scope>NUCLEOTIDE SEQUENCE [LARGE SCALE GENOMIC DNA]</scope>
    <source>
        <strain evidence="2">SZHN2017</strain>
        <tissue evidence="2">Muscle</tissue>
    </source>
</reference>
<dbReference type="EMBL" id="PZQS01000012">
    <property type="protein sequence ID" value="PVD21050.1"/>
    <property type="molecule type" value="Genomic_DNA"/>
</dbReference>
<evidence type="ECO:0000313" key="3">
    <source>
        <dbReference type="Proteomes" id="UP000245119"/>
    </source>
</evidence>
<name>A0A2T7NIP6_POMCA</name>
<comment type="caution">
    <text evidence="2">The sequence shown here is derived from an EMBL/GenBank/DDBJ whole genome shotgun (WGS) entry which is preliminary data.</text>
</comment>
<evidence type="ECO:0000313" key="2">
    <source>
        <dbReference type="EMBL" id="PVD21050.1"/>
    </source>
</evidence>
<dbReference type="AlphaFoldDB" id="A0A2T7NIP6"/>
<sequence>MGLQAEVRWQVSGPWCHCGDRGKDVDVDEVLLSPMLTAAAVAATINVERRVQGMAVVTVVCLLQRVHPPLPPPSPPNERGGVGEAYETGDVSNKSVVTTFSSVIFKIAIPQSHLPQVSNQWEENLTYNPT</sequence>
<protein>
    <submittedName>
        <fullName evidence="2">Uncharacterized protein</fullName>
    </submittedName>
</protein>
<accession>A0A2T7NIP6</accession>
<keyword evidence="3" id="KW-1185">Reference proteome</keyword>
<proteinExistence type="predicted"/>